<dbReference type="PANTHER" id="PTHR30136:SF35">
    <property type="entry name" value="HTH-TYPE TRANSCRIPTIONAL REGULATOR RV1719"/>
    <property type="match status" value="1"/>
</dbReference>
<dbReference type="InterPro" id="IPR036390">
    <property type="entry name" value="WH_DNA-bd_sf"/>
</dbReference>
<dbReference type="InterPro" id="IPR014757">
    <property type="entry name" value="Tscrpt_reg_IclR_C"/>
</dbReference>
<name>A0A9E6XZH9_9ACTN</name>
<dbReference type="PANTHER" id="PTHR30136">
    <property type="entry name" value="HELIX-TURN-HELIX TRANSCRIPTIONAL REGULATOR, ICLR FAMILY"/>
    <property type="match status" value="1"/>
</dbReference>
<evidence type="ECO:0000256" key="2">
    <source>
        <dbReference type="ARBA" id="ARBA00023125"/>
    </source>
</evidence>
<organism evidence="6 7">
    <name type="scientific">Capillimicrobium parvum</name>
    <dbReference type="NCBI Taxonomy" id="2884022"/>
    <lineage>
        <taxon>Bacteria</taxon>
        <taxon>Bacillati</taxon>
        <taxon>Actinomycetota</taxon>
        <taxon>Thermoleophilia</taxon>
        <taxon>Solirubrobacterales</taxon>
        <taxon>Capillimicrobiaceae</taxon>
        <taxon>Capillimicrobium</taxon>
    </lineage>
</organism>
<dbReference type="Pfam" id="PF09339">
    <property type="entry name" value="HTH_IclR"/>
    <property type="match status" value="1"/>
</dbReference>
<dbReference type="KEGG" id="sbae:DSM104329_03679"/>
<dbReference type="InterPro" id="IPR029016">
    <property type="entry name" value="GAF-like_dom_sf"/>
</dbReference>
<dbReference type="InterPro" id="IPR036388">
    <property type="entry name" value="WH-like_DNA-bd_sf"/>
</dbReference>
<dbReference type="SUPFAM" id="SSF55781">
    <property type="entry name" value="GAF domain-like"/>
    <property type="match status" value="1"/>
</dbReference>
<keyword evidence="7" id="KW-1185">Reference proteome</keyword>
<gene>
    <name evidence="6" type="primary">kipR_2</name>
    <name evidence="6" type="ORF">DSM104329_03679</name>
</gene>
<dbReference type="PROSITE" id="PS51077">
    <property type="entry name" value="HTH_ICLR"/>
    <property type="match status" value="1"/>
</dbReference>
<dbReference type="Proteomes" id="UP001162834">
    <property type="component" value="Chromosome"/>
</dbReference>
<accession>A0A9E6XZH9</accession>
<evidence type="ECO:0000259" key="4">
    <source>
        <dbReference type="PROSITE" id="PS51077"/>
    </source>
</evidence>
<dbReference type="GO" id="GO:0003700">
    <property type="term" value="F:DNA-binding transcription factor activity"/>
    <property type="evidence" value="ECO:0007669"/>
    <property type="project" value="TreeGrafter"/>
</dbReference>
<dbReference type="InterPro" id="IPR050707">
    <property type="entry name" value="HTH_MetabolicPath_Reg"/>
</dbReference>
<feature type="domain" description="HTH iclR-type" evidence="4">
    <location>
        <begin position="5"/>
        <end position="64"/>
    </location>
</feature>
<dbReference type="InterPro" id="IPR005471">
    <property type="entry name" value="Tscrpt_reg_IclR_N"/>
</dbReference>
<evidence type="ECO:0000313" key="7">
    <source>
        <dbReference type="Proteomes" id="UP001162834"/>
    </source>
</evidence>
<keyword evidence="3" id="KW-0804">Transcription</keyword>
<dbReference type="Gene3D" id="1.10.10.10">
    <property type="entry name" value="Winged helix-like DNA-binding domain superfamily/Winged helix DNA-binding domain"/>
    <property type="match status" value="1"/>
</dbReference>
<dbReference type="GO" id="GO:0003677">
    <property type="term" value="F:DNA binding"/>
    <property type="evidence" value="ECO:0007669"/>
    <property type="project" value="UniProtKB-KW"/>
</dbReference>
<dbReference type="SMART" id="SM00346">
    <property type="entry name" value="HTH_ICLR"/>
    <property type="match status" value="1"/>
</dbReference>
<evidence type="ECO:0000313" key="6">
    <source>
        <dbReference type="EMBL" id="UGS37264.1"/>
    </source>
</evidence>
<reference evidence="6" key="1">
    <citation type="journal article" date="2022" name="Int. J. Syst. Evol. Microbiol.">
        <title>Pseudomonas aegrilactucae sp. nov. and Pseudomonas morbosilactucae sp. nov., pathogens causing bacterial rot of lettuce in Japan.</title>
        <authorList>
            <person name="Sawada H."/>
            <person name="Fujikawa T."/>
            <person name="Satou M."/>
        </authorList>
    </citation>
    <scope>NUCLEOTIDE SEQUENCE</scope>
    <source>
        <strain evidence="6">0166_1</strain>
    </source>
</reference>
<sequence length="237" mass="25067">MAEISKTADQALTVLLKVGENGPMTPAELARTLGMNRTVVHRLLSTLHQRGFVTRQEDGYVPGAILVRIAERVQPELRASGRTAMLELAGAVGETAVMHIADGLDAVVLEQVVPDRNIVRVEHEIGSRHPLHEGASGRALLAFLGQSAIDRVARGIDAPDALARQLETVRQLGYALSHDELQQGVHGLAVPVLDAPGHAVASIALLAPTTRASALPTHLDALLAASAGLSRLLYGRS</sequence>
<dbReference type="AlphaFoldDB" id="A0A9E6XZH9"/>
<protein>
    <submittedName>
        <fullName evidence="6">HTH-type transcriptional regulator KipR</fullName>
    </submittedName>
</protein>
<feature type="domain" description="IclR-ED" evidence="5">
    <location>
        <begin position="65"/>
        <end position="235"/>
    </location>
</feature>
<evidence type="ECO:0000259" key="5">
    <source>
        <dbReference type="PROSITE" id="PS51078"/>
    </source>
</evidence>
<dbReference type="Gene3D" id="3.30.450.40">
    <property type="match status" value="1"/>
</dbReference>
<keyword evidence="2" id="KW-0238">DNA-binding</keyword>
<dbReference type="RefSeq" id="WP_259311321.1">
    <property type="nucleotide sequence ID" value="NZ_CP087164.1"/>
</dbReference>
<dbReference type="Pfam" id="PF01614">
    <property type="entry name" value="IclR_C"/>
    <property type="match status" value="1"/>
</dbReference>
<dbReference type="SUPFAM" id="SSF46785">
    <property type="entry name" value="Winged helix' DNA-binding domain"/>
    <property type="match status" value="1"/>
</dbReference>
<proteinExistence type="predicted"/>
<dbReference type="PROSITE" id="PS51078">
    <property type="entry name" value="ICLR_ED"/>
    <property type="match status" value="1"/>
</dbReference>
<dbReference type="EMBL" id="CP087164">
    <property type="protein sequence ID" value="UGS37264.1"/>
    <property type="molecule type" value="Genomic_DNA"/>
</dbReference>
<keyword evidence="1" id="KW-0805">Transcription regulation</keyword>
<evidence type="ECO:0000256" key="1">
    <source>
        <dbReference type="ARBA" id="ARBA00023015"/>
    </source>
</evidence>
<evidence type="ECO:0000256" key="3">
    <source>
        <dbReference type="ARBA" id="ARBA00023163"/>
    </source>
</evidence>
<dbReference type="GO" id="GO:0045892">
    <property type="term" value="P:negative regulation of DNA-templated transcription"/>
    <property type="evidence" value="ECO:0007669"/>
    <property type="project" value="TreeGrafter"/>
</dbReference>